<dbReference type="InterPro" id="IPR011006">
    <property type="entry name" value="CheY-like_superfamily"/>
</dbReference>
<evidence type="ECO:0000259" key="8">
    <source>
        <dbReference type="PROSITE" id="PS50110"/>
    </source>
</evidence>
<dbReference type="SUPFAM" id="SSF52172">
    <property type="entry name" value="CheY-like"/>
    <property type="match status" value="1"/>
</dbReference>
<dbReference type="GO" id="GO:0006355">
    <property type="term" value="P:regulation of DNA-templated transcription"/>
    <property type="evidence" value="ECO:0007669"/>
    <property type="project" value="InterPro"/>
</dbReference>
<dbReference type="AlphaFoldDB" id="T1A9M3"/>
<reference evidence="10" key="1">
    <citation type="submission" date="2013-08" db="EMBL/GenBank/DDBJ databases">
        <authorList>
            <person name="Mendez C."/>
            <person name="Richter M."/>
            <person name="Ferrer M."/>
            <person name="Sanchez J."/>
        </authorList>
    </citation>
    <scope>NUCLEOTIDE SEQUENCE</scope>
</reference>
<accession>T1A9M3</accession>
<evidence type="ECO:0000313" key="10">
    <source>
        <dbReference type="EMBL" id="EQD53518.1"/>
    </source>
</evidence>
<dbReference type="Gene3D" id="3.40.50.2300">
    <property type="match status" value="1"/>
</dbReference>
<sequence length="243" mass="27560">MARSDHILIVDDDQEIGDLLREYLARQGYRVTAVPDGSYLETAFEPPGTPPDLVVLDLMLPGTDGLAWCRWLRQRSRVPILMLTARGADIDRIAGLETGADDYLPKPFNPAELVARIKSVLRRTRAFPDGPEPDDPHELRFGTWQLLTGSRELIAPNGVRIALSGAEYRLLRIFLSHPQTVLQREILIEMLWGRNRNSPADRSLDIQVSRLRHRLRDDGREPALIRTIRGQGYLFALPVEVTR</sequence>
<comment type="caution">
    <text evidence="10">The sequence shown here is derived from an EMBL/GenBank/DDBJ whole genome shotgun (WGS) entry which is preliminary data.</text>
</comment>
<dbReference type="Pfam" id="PF00072">
    <property type="entry name" value="Response_reg"/>
    <property type="match status" value="1"/>
</dbReference>
<dbReference type="GO" id="GO:0005829">
    <property type="term" value="C:cytosol"/>
    <property type="evidence" value="ECO:0007669"/>
    <property type="project" value="TreeGrafter"/>
</dbReference>
<feature type="domain" description="OmpR/PhoB-type" evidence="9">
    <location>
        <begin position="136"/>
        <end position="237"/>
    </location>
</feature>
<dbReference type="CDD" id="cd00383">
    <property type="entry name" value="trans_reg_C"/>
    <property type="match status" value="1"/>
</dbReference>
<evidence type="ECO:0000256" key="6">
    <source>
        <dbReference type="ARBA" id="ARBA00023125"/>
    </source>
</evidence>
<name>T1A9M3_9ZZZZ</name>
<dbReference type="SMART" id="SM00862">
    <property type="entry name" value="Trans_reg_C"/>
    <property type="match status" value="1"/>
</dbReference>
<evidence type="ECO:0000256" key="5">
    <source>
        <dbReference type="ARBA" id="ARBA00023015"/>
    </source>
</evidence>
<evidence type="ECO:0000256" key="4">
    <source>
        <dbReference type="ARBA" id="ARBA00023012"/>
    </source>
</evidence>
<keyword evidence="5" id="KW-0805">Transcription regulation</keyword>
<dbReference type="EMBL" id="AUZY01006708">
    <property type="protein sequence ID" value="EQD53518.1"/>
    <property type="molecule type" value="Genomic_DNA"/>
</dbReference>
<dbReference type="InterPro" id="IPR039420">
    <property type="entry name" value="WalR-like"/>
</dbReference>
<dbReference type="Gene3D" id="1.10.10.10">
    <property type="entry name" value="Winged helix-like DNA-binding domain superfamily/Winged helix DNA-binding domain"/>
    <property type="match status" value="1"/>
</dbReference>
<dbReference type="Gene3D" id="6.10.250.690">
    <property type="match status" value="1"/>
</dbReference>
<evidence type="ECO:0000256" key="3">
    <source>
        <dbReference type="ARBA" id="ARBA00022553"/>
    </source>
</evidence>
<dbReference type="Pfam" id="PF00486">
    <property type="entry name" value="Trans_reg_C"/>
    <property type="match status" value="1"/>
</dbReference>
<proteinExistence type="predicted"/>
<dbReference type="GO" id="GO:0000976">
    <property type="term" value="F:transcription cis-regulatory region binding"/>
    <property type="evidence" value="ECO:0007669"/>
    <property type="project" value="TreeGrafter"/>
</dbReference>
<dbReference type="GO" id="GO:0032993">
    <property type="term" value="C:protein-DNA complex"/>
    <property type="evidence" value="ECO:0007669"/>
    <property type="project" value="TreeGrafter"/>
</dbReference>
<evidence type="ECO:0000259" key="9">
    <source>
        <dbReference type="PROSITE" id="PS51755"/>
    </source>
</evidence>
<dbReference type="InterPro" id="IPR016032">
    <property type="entry name" value="Sig_transdc_resp-reg_C-effctor"/>
</dbReference>
<comment type="subcellular location">
    <subcellularLocation>
        <location evidence="1">Cytoplasm</location>
    </subcellularLocation>
</comment>
<dbReference type="InterPro" id="IPR001867">
    <property type="entry name" value="OmpR/PhoB-type_DNA-bd"/>
</dbReference>
<keyword evidence="2" id="KW-0963">Cytoplasm</keyword>
<evidence type="ECO:0000256" key="1">
    <source>
        <dbReference type="ARBA" id="ARBA00004496"/>
    </source>
</evidence>
<dbReference type="SMART" id="SM00448">
    <property type="entry name" value="REC"/>
    <property type="match status" value="1"/>
</dbReference>
<keyword evidence="7" id="KW-0804">Transcription</keyword>
<dbReference type="InterPro" id="IPR036388">
    <property type="entry name" value="WH-like_DNA-bd_sf"/>
</dbReference>
<organism evidence="10">
    <name type="scientific">mine drainage metagenome</name>
    <dbReference type="NCBI Taxonomy" id="410659"/>
    <lineage>
        <taxon>unclassified sequences</taxon>
        <taxon>metagenomes</taxon>
        <taxon>ecological metagenomes</taxon>
    </lineage>
</organism>
<keyword evidence="4" id="KW-0902">Two-component regulatory system</keyword>
<dbReference type="FunFam" id="1.10.10.10:FF:000099">
    <property type="entry name" value="Two-component system response regulator TorR"/>
    <property type="match status" value="1"/>
</dbReference>
<dbReference type="PROSITE" id="PS51755">
    <property type="entry name" value="OMPR_PHOB"/>
    <property type="match status" value="1"/>
</dbReference>
<dbReference type="PANTHER" id="PTHR48111:SF4">
    <property type="entry name" value="DNA-BINDING DUAL TRANSCRIPTIONAL REGULATOR OMPR"/>
    <property type="match status" value="1"/>
</dbReference>
<keyword evidence="3" id="KW-0597">Phosphoprotein</keyword>
<keyword evidence="6" id="KW-0238">DNA-binding</keyword>
<dbReference type="SUPFAM" id="SSF46894">
    <property type="entry name" value="C-terminal effector domain of the bipartite response regulators"/>
    <property type="match status" value="1"/>
</dbReference>
<dbReference type="InterPro" id="IPR001789">
    <property type="entry name" value="Sig_transdc_resp-reg_receiver"/>
</dbReference>
<dbReference type="FunFam" id="3.40.50.2300:FF:000001">
    <property type="entry name" value="DNA-binding response regulator PhoB"/>
    <property type="match status" value="1"/>
</dbReference>
<evidence type="ECO:0000256" key="7">
    <source>
        <dbReference type="ARBA" id="ARBA00023163"/>
    </source>
</evidence>
<dbReference type="PROSITE" id="PS50110">
    <property type="entry name" value="RESPONSE_REGULATORY"/>
    <property type="match status" value="1"/>
</dbReference>
<reference evidence="10" key="2">
    <citation type="journal article" date="2014" name="ISME J.">
        <title>Microbial stratification in low pH oxic and suboxic macroscopic growths along an acid mine drainage.</title>
        <authorList>
            <person name="Mendez-Garcia C."/>
            <person name="Mesa V."/>
            <person name="Sprenger R.R."/>
            <person name="Richter M."/>
            <person name="Diez M.S."/>
            <person name="Solano J."/>
            <person name="Bargiela R."/>
            <person name="Golyshina O.V."/>
            <person name="Manteca A."/>
            <person name="Ramos J.L."/>
            <person name="Gallego J.R."/>
            <person name="Llorente I."/>
            <person name="Martins Dos Santos V.A."/>
            <person name="Jensen O.N."/>
            <person name="Pelaez A.I."/>
            <person name="Sanchez J."/>
            <person name="Ferrer M."/>
        </authorList>
    </citation>
    <scope>NUCLEOTIDE SEQUENCE</scope>
</reference>
<dbReference type="GO" id="GO:0000156">
    <property type="term" value="F:phosphorelay response regulator activity"/>
    <property type="evidence" value="ECO:0007669"/>
    <property type="project" value="TreeGrafter"/>
</dbReference>
<feature type="domain" description="Response regulatory" evidence="8">
    <location>
        <begin position="6"/>
        <end position="121"/>
    </location>
</feature>
<evidence type="ECO:0000256" key="2">
    <source>
        <dbReference type="ARBA" id="ARBA00022490"/>
    </source>
</evidence>
<gene>
    <name evidence="10" type="ORF">B1B_10207</name>
</gene>
<protein>
    <submittedName>
        <fullName evidence="10">Two component transcriptional regulator, winged helix family</fullName>
    </submittedName>
</protein>
<dbReference type="PANTHER" id="PTHR48111">
    <property type="entry name" value="REGULATOR OF RPOS"/>
    <property type="match status" value="1"/>
</dbReference>